<dbReference type="InterPro" id="IPR007741">
    <property type="entry name" value="Ribosomal_mL43/mS25/NADH_DH"/>
</dbReference>
<dbReference type="GO" id="GO:0003735">
    <property type="term" value="F:structural constituent of ribosome"/>
    <property type="evidence" value="ECO:0007669"/>
    <property type="project" value="InterPro"/>
</dbReference>
<comment type="subcellular location">
    <subcellularLocation>
        <location evidence="1">Mitochondrion</location>
    </subcellularLocation>
</comment>
<dbReference type="GeneID" id="54366101"/>
<protein>
    <recommendedName>
        <fullName evidence="6">Large ribosomal subunit protein mL43</fullName>
    </recommendedName>
</protein>
<dbReference type="PANTHER" id="PTHR21396">
    <property type="entry name" value="39S RIBOSOMAL PROTEIN L43"/>
    <property type="match status" value="1"/>
</dbReference>
<accession>A0A6J3MGG5</accession>
<dbReference type="OrthoDB" id="88at2759"/>
<evidence type="ECO:0000256" key="1">
    <source>
        <dbReference type="ARBA" id="ARBA00004173"/>
    </source>
</evidence>
<reference evidence="9" key="2">
    <citation type="submission" date="2020-04" db="EMBL/GenBank/DDBJ databases">
        <authorList>
            <consortium name="NCBI Genome Project"/>
        </authorList>
    </citation>
    <scope>NUCLEOTIDE SEQUENCE</scope>
    <source>
        <strain evidence="9">CBS 342.82</strain>
    </source>
</reference>
<dbReference type="Gene3D" id="3.40.30.10">
    <property type="entry name" value="Glutaredoxin"/>
    <property type="match status" value="1"/>
</dbReference>
<evidence type="ECO:0000256" key="6">
    <source>
        <dbReference type="ARBA" id="ARBA00035188"/>
    </source>
</evidence>
<dbReference type="InterPro" id="IPR036249">
    <property type="entry name" value="Thioredoxin-like_sf"/>
</dbReference>
<dbReference type="GO" id="GO:0032543">
    <property type="term" value="P:mitochondrial translation"/>
    <property type="evidence" value="ECO:0007669"/>
    <property type="project" value="InterPro"/>
</dbReference>
<dbReference type="Pfam" id="PF05047">
    <property type="entry name" value="L51_S25_CI-B8"/>
    <property type="match status" value="1"/>
</dbReference>
<dbReference type="RefSeq" id="XP_033464087.1">
    <property type="nucleotide sequence ID" value="XM_033608301.1"/>
</dbReference>
<evidence type="ECO:0000256" key="5">
    <source>
        <dbReference type="ARBA" id="ARBA00023274"/>
    </source>
</evidence>
<gene>
    <name evidence="9" type="ORF">K489DRAFT_427480</name>
</gene>
<dbReference type="SMART" id="SM00916">
    <property type="entry name" value="L51_S25_CI-B8"/>
    <property type="match status" value="1"/>
</dbReference>
<evidence type="ECO:0000313" key="9">
    <source>
        <dbReference type="RefSeq" id="XP_033464087.1"/>
    </source>
</evidence>
<sequence length="137" mass="15590">MPLQALRTVTKAQNGVGAFILQCKRIDFHYCDWAGSSRGMNEFLKTKLATFARENPSVQITVSPRPNKHPMLRAHYVNGRERTICARKMTTHEVHEKALILRNASGDKVKKIKDKVISQNESVRGVWDAYHGAQFKI</sequence>
<evidence type="ECO:0000256" key="3">
    <source>
        <dbReference type="ARBA" id="ARBA00022980"/>
    </source>
</evidence>
<keyword evidence="5" id="KW-0687">Ribonucleoprotein</keyword>
<name>A0A6J3MGG5_9PEZI</name>
<keyword evidence="4" id="KW-0496">Mitochondrion</keyword>
<dbReference type="Proteomes" id="UP000504637">
    <property type="component" value="Unplaced"/>
</dbReference>
<evidence type="ECO:0000313" key="8">
    <source>
        <dbReference type="Proteomes" id="UP000504637"/>
    </source>
</evidence>
<evidence type="ECO:0000256" key="4">
    <source>
        <dbReference type="ARBA" id="ARBA00023128"/>
    </source>
</evidence>
<proteinExistence type="inferred from homology"/>
<evidence type="ECO:0000259" key="7">
    <source>
        <dbReference type="SMART" id="SM00916"/>
    </source>
</evidence>
<dbReference type="AlphaFoldDB" id="A0A6J3MGG5"/>
<comment type="similarity">
    <text evidence="2">Belongs to the mitochondrion-specific ribosomal protein mL43 family.</text>
</comment>
<dbReference type="GO" id="GO:0005762">
    <property type="term" value="C:mitochondrial large ribosomal subunit"/>
    <property type="evidence" value="ECO:0007669"/>
    <property type="project" value="TreeGrafter"/>
</dbReference>
<dbReference type="FunFam" id="3.40.30.10:FF:000173">
    <property type="entry name" value="Mitochondrial 54S ribosomal protein"/>
    <property type="match status" value="1"/>
</dbReference>
<evidence type="ECO:0000256" key="2">
    <source>
        <dbReference type="ARBA" id="ARBA00006073"/>
    </source>
</evidence>
<keyword evidence="8" id="KW-1185">Reference proteome</keyword>
<organism evidence="9">
    <name type="scientific">Dissoconium aciculare CBS 342.82</name>
    <dbReference type="NCBI Taxonomy" id="1314786"/>
    <lineage>
        <taxon>Eukaryota</taxon>
        <taxon>Fungi</taxon>
        <taxon>Dikarya</taxon>
        <taxon>Ascomycota</taxon>
        <taxon>Pezizomycotina</taxon>
        <taxon>Dothideomycetes</taxon>
        <taxon>Dothideomycetidae</taxon>
        <taxon>Mycosphaerellales</taxon>
        <taxon>Dissoconiaceae</taxon>
        <taxon>Dissoconium</taxon>
    </lineage>
</organism>
<keyword evidence="3" id="KW-0689">Ribosomal protein</keyword>
<feature type="domain" description="Ribosomal protein/NADH dehydrogenase" evidence="7">
    <location>
        <begin position="32"/>
        <end position="105"/>
    </location>
</feature>
<dbReference type="SUPFAM" id="SSF52833">
    <property type="entry name" value="Thioredoxin-like"/>
    <property type="match status" value="1"/>
</dbReference>
<reference evidence="9" key="3">
    <citation type="submission" date="2025-08" db="UniProtKB">
        <authorList>
            <consortium name="RefSeq"/>
        </authorList>
    </citation>
    <scope>IDENTIFICATION</scope>
    <source>
        <strain evidence="9">CBS 342.82</strain>
    </source>
</reference>
<reference evidence="9" key="1">
    <citation type="submission" date="2020-01" db="EMBL/GenBank/DDBJ databases">
        <authorList>
            <consortium name="DOE Joint Genome Institute"/>
            <person name="Haridas S."/>
            <person name="Albert R."/>
            <person name="Binder M."/>
            <person name="Bloem J."/>
            <person name="Labutti K."/>
            <person name="Salamov A."/>
            <person name="Andreopoulos B."/>
            <person name="Baker S.E."/>
            <person name="Barry K."/>
            <person name="Bills G."/>
            <person name="Bluhm B.H."/>
            <person name="Cannon C."/>
            <person name="Castanera R."/>
            <person name="Culley D.E."/>
            <person name="Daum C."/>
            <person name="Ezra D."/>
            <person name="Gonzalez J.B."/>
            <person name="Henrissat B."/>
            <person name="Kuo A."/>
            <person name="Liang C."/>
            <person name="Lipzen A."/>
            <person name="Lutzoni F."/>
            <person name="Magnuson J."/>
            <person name="Mondo S."/>
            <person name="Nolan M."/>
            <person name="Ohm R."/>
            <person name="Pangilinan J."/>
            <person name="Park H.-J."/>
            <person name="Ramirez L."/>
            <person name="Alfaro M."/>
            <person name="Sun H."/>
            <person name="Tritt A."/>
            <person name="Yoshinaga Y."/>
            <person name="Zwiers L.-H."/>
            <person name="Turgeon B.G."/>
            <person name="Goodwin S.B."/>
            <person name="Spatafora J.W."/>
            <person name="Crous P.W."/>
            <person name="Grigoriev I.V."/>
        </authorList>
    </citation>
    <scope>NUCLEOTIDE SEQUENCE</scope>
    <source>
        <strain evidence="9">CBS 342.82</strain>
    </source>
</reference>
<dbReference type="PANTHER" id="PTHR21396:SF2">
    <property type="entry name" value="LARGE RIBOSOMAL SUBUNIT PROTEIN ML43"/>
    <property type="match status" value="1"/>
</dbReference>
<dbReference type="InterPro" id="IPR039927">
    <property type="entry name" value="Ribosomal_mL43"/>
</dbReference>